<organism evidence="2 3">
    <name type="scientific">Corallococcus exercitus</name>
    <dbReference type="NCBI Taxonomy" id="2316736"/>
    <lineage>
        <taxon>Bacteria</taxon>
        <taxon>Pseudomonadati</taxon>
        <taxon>Myxococcota</taxon>
        <taxon>Myxococcia</taxon>
        <taxon>Myxococcales</taxon>
        <taxon>Cystobacterineae</taxon>
        <taxon>Myxococcaceae</taxon>
        <taxon>Corallococcus</taxon>
    </lineage>
</organism>
<dbReference type="RefSeq" id="WP_171432841.1">
    <property type="nucleotide sequence ID" value="NZ_JABFJV010000007.1"/>
</dbReference>
<comment type="caution">
    <text evidence="2">The sequence shown here is derived from an EMBL/GenBank/DDBJ whole genome shotgun (WGS) entry which is preliminary data.</text>
</comment>
<gene>
    <name evidence="2" type="ORF">HMI49_02225</name>
</gene>
<dbReference type="SUPFAM" id="SSF52206">
    <property type="entry name" value="Hypothetical protein MTH538"/>
    <property type="match status" value="1"/>
</dbReference>
<dbReference type="Pfam" id="PF08937">
    <property type="entry name" value="ThsB_TIR"/>
    <property type="match status" value="1"/>
</dbReference>
<feature type="domain" description="Thoeris protein ThsB TIR-like" evidence="1">
    <location>
        <begin position="10"/>
        <end position="104"/>
    </location>
</feature>
<name>A0A7Y4KDX6_9BACT</name>
<dbReference type="Proteomes" id="UP000563426">
    <property type="component" value="Unassembled WGS sequence"/>
</dbReference>
<dbReference type="AlphaFoldDB" id="A0A7Y4KDX6"/>
<sequence length="136" mass="16281">MPLLRTYKLFISHAWDYNEDYYRLTNFLDTYSHFRWENLSVPEHDPVHTVNELEYELRNRMRPAHLFIILAGMYVPHREWIDFEIHFARRIGRPILGIKPWGSERIPLAVQNAADEIVNWNSHSIVSAIRNLALPR</sequence>
<protein>
    <submittedName>
        <fullName evidence="2">TIR domain-containing protein</fullName>
    </submittedName>
</protein>
<proteinExistence type="predicted"/>
<evidence type="ECO:0000313" key="3">
    <source>
        <dbReference type="Proteomes" id="UP000563426"/>
    </source>
</evidence>
<dbReference type="EMBL" id="JABFJV010000007">
    <property type="protein sequence ID" value="NOK32020.1"/>
    <property type="molecule type" value="Genomic_DNA"/>
</dbReference>
<evidence type="ECO:0000313" key="2">
    <source>
        <dbReference type="EMBL" id="NOK32020.1"/>
    </source>
</evidence>
<evidence type="ECO:0000259" key="1">
    <source>
        <dbReference type="Pfam" id="PF08937"/>
    </source>
</evidence>
<reference evidence="2 3" key="1">
    <citation type="submission" date="2020-05" db="EMBL/GenBank/DDBJ databases">
        <authorList>
            <person name="Whitworth D."/>
        </authorList>
    </citation>
    <scope>NUCLEOTIDE SEQUENCE [LARGE SCALE GENOMIC DNA]</scope>
    <source>
        <strain evidence="2 3">AB043B</strain>
    </source>
</reference>
<dbReference type="InterPro" id="IPR036490">
    <property type="entry name" value="ThsB_TIR-like_sf"/>
</dbReference>
<dbReference type="InterPro" id="IPR015032">
    <property type="entry name" value="ThsB__TIR-like_domain"/>
</dbReference>
<keyword evidence="3" id="KW-1185">Reference proteome</keyword>
<dbReference type="Gene3D" id="3.40.50.9200">
    <property type="entry name" value="Hypothetical protein MTH538"/>
    <property type="match status" value="1"/>
</dbReference>
<accession>A0A7Y4KDX6</accession>